<dbReference type="Proteomes" id="UP000314294">
    <property type="component" value="Unassembled WGS sequence"/>
</dbReference>
<keyword evidence="2" id="KW-1185">Reference proteome</keyword>
<proteinExistence type="predicted"/>
<dbReference type="AlphaFoldDB" id="A0A4Z2H4Z4"/>
<evidence type="ECO:0000313" key="2">
    <source>
        <dbReference type="Proteomes" id="UP000314294"/>
    </source>
</evidence>
<gene>
    <name evidence="1" type="ORF">EYF80_029273</name>
</gene>
<protein>
    <submittedName>
        <fullName evidence="1">Uncharacterized protein</fullName>
    </submittedName>
</protein>
<dbReference type="EMBL" id="SRLO01000332">
    <property type="protein sequence ID" value="TNN60550.1"/>
    <property type="molecule type" value="Genomic_DNA"/>
</dbReference>
<accession>A0A4Z2H4Z4</accession>
<comment type="caution">
    <text evidence="1">The sequence shown here is derived from an EMBL/GenBank/DDBJ whole genome shotgun (WGS) entry which is preliminary data.</text>
</comment>
<organism evidence="1 2">
    <name type="scientific">Liparis tanakae</name>
    <name type="common">Tanaka's snailfish</name>
    <dbReference type="NCBI Taxonomy" id="230148"/>
    <lineage>
        <taxon>Eukaryota</taxon>
        <taxon>Metazoa</taxon>
        <taxon>Chordata</taxon>
        <taxon>Craniata</taxon>
        <taxon>Vertebrata</taxon>
        <taxon>Euteleostomi</taxon>
        <taxon>Actinopterygii</taxon>
        <taxon>Neopterygii</taxon>
        <taxon>Teleostei</taxon>
        <taxon>Neoteleostei</taxon>
        <taxon>Acanthomorphata</taxon>
        <taxon>Eupercaria</taxon>
        <taxon>Perciformes</taxon>
        <taxon>Cottioidei</taxon>
        <taxon>Cottales</taxon>
        <taxon>Liparidae</taxon>
        <taxon>Liparis</taxon>
    </lineage>
</organism>
<evidence type="ECO:0000313" key="1">
    <source>
        <dbReference type="EMBL" id="TNN60550.1"/>
    </source>
</evidence>
<name>A0A4Z2H4Z4_9TELE</name>
<sequence>MKHHWGQTVKSQNPVGLNFFVKNTKESQVEQHLWFGNNPSIFLHGGNCWFQPANGLILRPTESLMHDGPCITGRMFCRGSRLTMGPTRGRNIGNNTALQGQGVQSPDVFFTLTVSTRPILPPKSDAAMRRAREMDGLSVAKTPKAKRV</sequence>
<reference evidence="1 2" key="1">
    <citation type="submission" date="2019-03" db="EMBL/GenBank/DDBJ databases">
        <title>First draft genome of Liparis tanakae, snailfish: a comprehensive survey of snailfish specific genes.</title>
        <authorList>
            <person name="Kim W."/>
            <person name="Song I."/>
            <person name="Jeong J.-H."/>
            <person name="Kim D."/>
            <person name="Kim S."/>
            <person name="Ryu S."/>
            <person name="Song J.Y."/>
            <person name="Lee S.K."/>
        </authorList>
    </citation>
    <scope>NUCLEOTIDE SEQUENCE [LARGE SCALE GENOMIC DNA]</scope>
    <source>
        <tissue evidence="1">Muscle</tissue>
    </source>
</reference>